<name>A0A8H6KZ05_9LECA</name>
<dbReference type="InterPro" id="IPR036770">
    <property type="entry name" value="Ankyrin_rpt-contain_sf"/>
</dbReference>
<protein>
    <recommendedName>
        <fullName evidence="6">Ankyrin</fullName>
    </recommendedName>
</protein>
<dbReference type="Proteomes" id="UP000578531">
    <property type="component" value="Unassembled WGS sequence"/>
</dbReference>
<accession>A0A8H6KZ05</accession>
<dbReference type="PANTHER" id="PTHR24198">
    <property type="entry name" value="ANKYRIN REPEAT AND PROTEIN KINASE DOMAIN-CONTAINING PROTEIN"/>
    <property type="match status" value="1"/>
</dbReference>
<reference evidence="4 5" key="1">
    <citation type="journal article" date="2020" name="Genomics">
        <title>Complete, high-quality genomes from long-read metagenomic sequencing of two wolf lichen thalli reveals enigmatic genome architecture.</title>
        <authorList>
            <person name="McKenzie S.K."/>
            <person name="Walston R.F."/>
            <person name="Allen J.L."/>
        </authorList>
    </citation>
    <scope>NUCLEOTIDE SEQUENCE [LARGE SCALE GENOMIC DNA]</scope>
    <source>
        <strain evidence="4">WasteWater2</strain>
    </source>
</reference>
<organism evidence="4 5">
    <name type="scientific">Letharia columbiana</name>
    <dbReference type="NCBI Taxonomy" id="112416"/>
    <lineage>
        <taxon>Eukaryota</taxon>
        <taxon>Fungi</taxon>
        <taxon>Dikarya</taxon>
        <taxon>Ascomycota</taxon>
        <taxon>Pezizomycotina</taxon>
        <taxon>Lecanoromycetes</taxon>
        <taxon>OSLEUM clade</taxon>
        <taxon>Lecanoromycetidae</taxon>
        <taxon>Lecanorales</taxon>
        <taxon>Lecanorineae</taxon>
        <taxon>Parmeliaceae</taxon>
        <taxon>Letharia</taxon>
    </lineage>
</organism>
<dbReference type="OrthoDB" id="426293at2759"/>
<evidence type="ECO:0000313" key="5">
    <source>
        <dbReference type="Proteomes" id="UP000578531"/>
    </source>
</evidence>
<gene>
    <name evidence="4" type="ORF">HO173_011525</name>
</gene>
<evidence type="ECO:0000256" key="3">
    <source>
        <dbReference type="PROSITE-ProRule" id="PRU00023"/>
    </source>
</evidence>
<dbReference type="Gene3D" id="1.25.40.20">
    <property type="entry name" value="Ankyrin repeat-containing domain"/>
    <property type="match status" value="2"/>
</dbReference>
<dbReference type="GeneID" id="59293167"/>
<keyword evidence="2 3" id="KW-0040">ANK repeat</keyword>
<evidence type="ECO:0000313" key="4">
    <source>
        <dbReference type="EMBL" id="KAF6229485.1"/>
    </source>
</evidence>
<dbReference type="PROSITE" id="PS50297">
    <property type="entry name" value="ANK_REP_REGION"/>
    <property type="match status" value="1"/>
</dbReference>
<evidence type="ECO:0008006" key="6">
    <source>
        <dbReference type="Google" id="ProtNLM"/>
    </source>
</evidence>
<dbReference type="PROSITE" id="PS50088">
    <property type="entry name" value="ANK_REPEAT"/>
    <property type="match status" value="1"/>
</dbReference>
<proteinExistence type="predicted"/>
<dbReference type="Pfam" id="PF12796">
    <property type="entry name" value="Ank_2"/>
    <property type="match status" value="1"/>
</dbReference>
<dbReference type="EMBL" id="JACCJC010000072">
    <property type="protein sequence ID" value="KAF6229485.1"/>
    <property type="molecule type" value="Genomic_DNA"/>
</dbReference>
<dbReference type="SUPFAM" id="SSF48403">
    <property type="entry name" value="Ankyrin repeat"/>
    <property type="match status" value="1"/>
</dbReference>
<sequence length="336" mass="37646">MEQAVSFDNGAIALEDLKDCHLKNLPFDTPADIERYWTLAAECIKSDFVIEGGTPLVDIDMEENPPCKLPAEIVQMEQASAAGDVAAAEEIYHEWLAQPQDSERAHINHFASSFAIAMAHGHLSIASYLLKVGVPMNYRHFELAIEHKSYAFLQLYLDYGYNINKSPDWATPPPLFQAFQDDALTRWLLDHDADPNAQCVLDLTPLSIAMCYAPFPTIEMLFRYGGSIEHGQLLHHAVRRVLADRVRVVNYILDMGPPINDIMYQNQPYNYSLQEDFGIGTALHGAAEHGYLDVVELLLARGADPLAKDAKGKLPIERARREGRKEIVNFLLPLSS</sequence>
<dbReference type="InterPro" id="IPR002110">
    <property type="entry name" value="Ankyrin_rpt"/>
</dbReference>
<evidence type="ECO:0000256" key="1">
    <source>
        <dbReference type="ARBA" id="ARBA00022737"/>
    </source>
</evidence>
<feature type="repeat" description="ANK" evidence="3">
    <location>
        <begin position="281"/>
        <end position="310"/>
    </location>
</feature>
<dbReference type="RefSeq" id="XP_037159677.1">
    <property type="nucleotide sequence ID" value="XM_037313405.1"/>
</dbReference>
<comment type="caution">
    <text evidence="4">The sequence shown here is derived from an EMBL/GenBank/DDBJ whole genome shotgun (WGS) entry which is preliminary data.</text>
</comment>
<keyword evidence="5" id="KW-1185">Reference proteome</keyword>
<dbReference type="PANTHER" id="PTHR24198:SF165">
    <property type="entry name" value="ANKYRIN REPEAT-CONTAINING PROTEIN-RELATED"/>
    <property type="match status" value="1"/>
</dbReference>
<dbReference type="SMART" id="SM00248">
    <property type="entry name" value="ANK"/>
    <property type="match status" value="3"/>
</dbReference>
<dbReference type="AlphaFoldDB" id="A0A8H6KZ05"/>
<keyword evidence="1" id="KW-0677">Repeat</keyword>
<evidence type="ECO:0000256" key="2">
    <source>
        <dbReference type="ARBA" id="ARBA00023043"/>
    </source>
</evidence>